<evidence type="ECO:0000313" key="1">
    <source>
        <dbReference type="EMBL" id="JAD31198.1"/>
    </source>
</evidence>
<reference evidence="1" key="2">
    <citation type="journal article" date="2015" name="Data Brief">
        <title>Shoot transcriptome of the giant reed, Arundo donax.</title>
        <authorList>
            <person name="Barrero R.A."/>
            <person name="Guerrero F.D."/>
            <person name="Moolhuijzen P."/>
            <person name="Goolsby J.A."/>
            <person name="Tidwell J."/>
            <person name="Bellgard S.E."/>
            <person name="Bellgard M.I."/>
        </authorList>
    </citation>
    <scope>NUCLEOTIDE SEQUENCE</scope>
    <source>
        <tissue evidence="1">Shoot tissue taken approximately 20 cm above the soil surface</tissue>
    </source>
</reference>
<reference evidence="1" key="1">
    <citation type="submission" date="2014-09" db="EMBL/GenBank/DDBJ databases">
        <authorList>
            <person name="Magalhaes I.L.F."/>
            <person name="Oliveira U."/>
            <person name="Santos F.R."/>
            <person name="Vidigal T.H.D.A."/>
            <person name="Brescovit A.D."/>
            <person name="Santos A.J."/>
        </authorList>
    </citation>
    <scope>NUCLEOTIDE SEQUENCE</scope>
    <source>
        <tissue evidence="1">Shoot tissue taken approximately 20 cm above the soil surface</tissue>
    </source>
</reference>
<dbReference type="AlphaFoldDB" id="A0A0A8Z0K8"/>
<accession>A0A0A8Z0K8</accession>
<protein>
    <submittedName>
        <fullName evidence="1">Uncharacterized protein</fullName>
    </submittedName>
</protein>
<dbReference type="EMBL" id="GBRH01266697">
    <property type="protein sequence ID" value="JAD31198.1"/>
    <property type="molecule type" value="Transcribed_RNA"/>
</dbReference>
<name>A0A0A8Z0K8_ARUDO</name>
<organism evidence="1">
    <name type="scientific">Arundo donax</name>
    <name type="common">Giant reed</name>
    <name type="synonym">Donax arundinaceus</name>
    <dbReference type="NCBI Taxonomy" id="35708"/>
    <lineage>
        <taxon>Eukaryota</taxon>
        <taxon>Viridiplantae</taxon>
        <taxon>Streptophyta</taxon>
        <taxon>Embryophyta</taxon>
        <taxon>Tracheophyta</taxon>
        <taxon>Spermatophyta</taxon>
        <taxon>Magnoliopsida</taxon>
        <taxon>Liliopsida</taxon>
        <taxon>Poales</taxon>
        <taxon>Poaceae</taxon>
        <taxon>PACMAD clade</taxon>
        <taxon>Arundinoideae</taxon>
        <taxon>Arundineae</taxon>
        <taxon>Arundo</taxon>
    </lineage>
</organism>
<sequence length="43" mass="4993">MKKSYLYCSQGNHLYRSLILSTDCMLTSSEVPARFSLDWGKDF</sequence>
<proteinExistence type="predicted"/>